<keyword evidence="3" id="KW-1185">Reference proteome</keyword>
<evidence type="ECO:0008006" key="4">
    <source>
        <dbReference type="Google" id="ProtNLM"/>
    </source>
</evidence>
<feature type="compositionally biased region" description="Basic and acidic residues" evidence="1">
    <location>
        <begin position="10"/>
        <end position="26"/>
    </location>
</feature>
<evidence type="ECO:0000256" key="1">
    <source>
        <dbReference type="SAM" id="MobiDB-lite"/>
    </source>
</evidence>
<proteinExistence type="predicted"/>
<evidence type="ECO:0000313" key="3">
    <source>
        <dbReference type="Proteomes" id="UP000830781"/>
    </source>
</evidence>
<evidence type="ECO:0000313" key="2">
    <source>
        <dbReference type="EMBL" id="UOA24593.1"/>
    </source>
</evidence>
<reference evidence="3" key="1">
    <citation type="journal article" date="2022" name="Microorganisms">
        <title>Beyond the ABCs#Discovery of Three New Plasmid Types in Rhodobacterales (RepQ, RepY, RepW).</title>
        <authorList>
            <person name="Freese H.M."/>
            <person name="Ringel V."/>
            <person name="Overmann J."/>
            <person name="Petersen J."/>
        </authorList>
    </citation>
    <scope>NUCLEOTIDE SEQUENCE [LARGE SCALE GENOMIC DNA]</scope>
    <source>
        <strain evidence="3">DSM 110277</strain>
        <plasmid evidence="3">pDSM110277_a</plasmid>
    </source>
</reference>
<protein>
    <recommendedName>
        <fullName evidence="4">Transposase</fullName>
    </recommendedName>
</protein>
<name>A0AAX3AI67_9RHOB</name>
<gene>
    <name evidence="2" type="ORF">DSM110277_03039</name>
</gene>
<dbReference type="RefSeq" id="WP_132998360.1">
    <property type="nucleotide sequence ID" value="NZ_CP084960.1"/>
</dbReference>
<feature type="region of interest" description="Disordered" evidence="1">
    <location>
        <begin position="1"/>
        <end position="26"/>
    </location>
</feature>
<organism evidence="2 3">
    <name type="scientific">Sulfitobacter pontiacus</name>
    <dbReference type="NCBI Taxonomy" id="60137"/>
    <lineage>
        <taxon>Bacteria</taxon>
        <taxon>Pseudomonadati</taxon>
        <taxon>Pseudomonadota</taxon>
        <taxon>Alphaproteobacteria</taxon>
        <taxon>Rhodobacterales</taxon>
        <taxon>Roseobacteraceae</taxon>
        <taxon>Sulfitobacter</taxon>
    </lineage>
</organism>
<dbReference type="AlphaFoldDB" id="A0AAX3AI67"/>
<geneLocation type="plasmid" evidence="2 3">
    <name>pDSM110277_a</name>
</geneLocation>
<accession>A0AAX3AI67</accession>
<dbReference type="EMBL" id="CP084960">
    <property type="protein sequence ID" value="UOA24593.1"/>
    <property type="molecule type" value="Genomic_DNA"/>
</dbReference>
<dbReference type="Proteomes" id="UP000830781">
    <property type="component" value="Plasmid pDSM110277_a"/>
</dbReference>
<sequence>MIKKPQTSKDAAEQVHRKYRDRYHESPHNVTPAYVYFGRDKAILREREKIKKLKIRQRRWQNQKQAE</sequence>
<keyword evidence="2" id="KW-0614">Plasmid</keyword>